<evidence type="ECO:0000313" key="2">
    <source>
        <dbReference type="EMBL" id="MCS0587597.1"/>
    </source>
</evidence>
<dbReference type="InterPro" id="IPR002060">
    <property type="entry name" value="Squ/phyt_synthse"/>
</dbReference>
<accession>A0ABT2A098</accession>
<dbReference type="PANTHER" id="PTHR31480">
    <property type="entry name" value="BIFUNCTIONAL LYCOPENE CYCLASE/PHYTOENE SYNTHASE"/>
    <property type="match status" value="1"/>
</dbReference>
<dbReference type="GO" id="GO:0016740">
    <property type="term" value="F:transferase activity"/>
    <property type="evidence" value="ECO:0007669"/>
    <property type="project" value="UniProtKB-KW"/>
</dbReference>
<dbReference type="EMBL" id="JANUGX010000001">
    <property type="protein sequence ID" value="MCS0587597.1"/>
    <property type="molecule type" value="Genomic_DNA"/>
</dbReference>
<dbReference type="InterPro" id="IPR019845">
    <property type="entry name" value="Squalene/phytoene_synthase_CS"/>
</dbReference>
<dbReference type="Pfam" id="PF00494">
    <property type="entry name" value="SQS_PSY"/>
    <property type="match status" value="1"/>
</dbReference>
<proteinExistence type="predicted"/>
<name>A0ABT2A098_9BURK</name>
<dbReference type="SFLD" id="SFLDG01018">
    <property type="entry name" value="Squalene/Phytoene_Synthase_Lik"/>
    <property type="match status" value="1"/>
</dbReference>
<keyword evidence="3" id="KW-1185">Reference proteome</keyword>
<gene>
    <name evidence="2" type="primary">hpnD</name>
    <name evidence="2" type="ORF">NX782_00085</name>
</gene>
<dbReference type="PROSITE" id="PS01044">
    <property type="entry name" value="SQUALEN_PHYTOEN_SYN_1"/>
    <property type="match status" value="1"/>
</dbReference>
<dbReference type="SFLD" id="SFLDG01212">
    <property type="entry name" value="Phytoene_synthase_like"/>
    <property type="match status" value="1"/>
</dbReference>
<dbReference type="SFLD" id="SFLDS00005">
    <property type="entry name" value="Isoprenoid_Synthase_Type_I"/>
    <property type="match status" value="1"/>
</dbReference>
<organism evidence="2 3">
    <name type="scientific">Massilia norwichensis</name>
    <dbReference type="NCBI Taxonomy" id="1442366"/>
    <lineage>
        <taxon>Bacteria</taxon>
        <taxon>Pseudomonadati</taxon>
        <taxon>Pseudomonadota</taxon>
        <taxon>Betaproteobacteria</taxon>
        <taxon>Burkholderiales</taxon>
        <taxon>Oxalobacteraceae</taxon>
        <taxon>Telluria group</taxon>
        <taxon>Massilia</taxon>
    </lineage>
</organism>
<dbReference type="InterPro" id="IPR017828">
    <property type="entry name" value="SQ_synth_HpnD-like"/>
</dbReference>
<dbReference type="Gene3D" id="1.10.600.10">
    <property type="entry name" value="Farnesyl Diphosphate Synthase"/>
    <property type="match status" value="1"/>
</dbReference>
<reference evidence="2 3" key="1">
    <citation type="submission" date="2022-08" db="EMBL/GenBank/DDBJ databases">
        <title>Reclassification of Massilia species as members of the genera Telluria, Duganella, Pseudoduganella, Mokoshia gen. nov. and Zemynaea gen. nov. using orthogonal and non-orthogonal genome-based approaches.</title>
        <authorList>
            <person name="Bowman J.P."/>
        </authorList>
    </citation>
    <scope>NUCLEOTIDE SEQUENCE [LARGE SCALE GENOMIC DNA]</scope>
    <source>
        <strain evidence="2 3">LMG 28164</strain>
    </source>
</reference>
<evidence type="ECO:0000313" key="3">
    <source>
        <dbReference type="Proteomes" id="UP001205560"/>
    </source>
</evidence>
<evidence type="ECO:0000256" key="1">
    <source>
        <dbReference type="ARBA" id="ARBA00022679"/>
    </source>
</evidence>
<dbReference type="InterPro" id="IPR008949">
    <property type="entry name" value="Isoprenoid_synthase_dom_sf"/>
</dbReference>
<comment type="caution">
    <text evidence="2">The sequence shown here is derived from an EMBL/GenBank/DDBJ whole genome shotgun (WGS) entry which is preliminary data.</text>
</comment>
<dbReference type="InterPro" id="IPR033904">
    <property type="entry name" value="Trans_IPPS_HH"/>
</dbReference>
<dbReference type="RefSeq" id="WP_258843433.1">
    <property type="nucleotide sequence ID" value="NZ_JANUGX010000001.1"/>
</dbReference>
<dbReference type="NCBIfam" id="TIGR03465">
    <property type="entry name" value="HpnD"/>
    <property type="match status" value="1"/>
</dbReference>
<dbReference type="PROSITE" id="PS01045">
    <property type="entry name" value="SQUALEN_PHYTOEN_SYN_2"/>
    <property type="match status" value="1"/>
</dbReference>
<dbReference type="EC" id="2.5.1.103" evidence="2"/>
<sequence length="281" mass="30228">MLTQPQTPGLPQQPSGSSFRMAMQILPARQRDAMFAIYAFCRAVDDVADGTGSAPDRRAALEGWRDAVDACYVGAAPPQLDPLARHIAAFDLARADFHAVIDGMLMDAQDRPICAPPADTLDLYCDRVAGAVGRLSVRVFGMPPDDGVLLAHHLGRALQLTNILRDIDEDAAIGRAYLPRELLDAAGLEPQACGEAGAIAAHPALPLACTRLADQAQRHYAKAGIVLRRNSRPCTRAPRLMGAVYQALLARLAARGWRSPRAAVKLGRAERIGILLRHVVL</sequence>
<keyword evidence="1 2" id="KW-0808">Transferase</keyword>
<protein>
    <submittedName>
        <fullName evidence="2">Presqualene diphosphate synthase HpnD</fullName>
        <ecNumber evidence="2">2.5.1.103</ecNumber>
    </submittedName>
</protein>
<dbReference type="SUPFAM" id="SSF48576">
    <property type="entry name" value="Terpenoid synthases"/>
    <property type="match status" value="1"/>
</dbReference>
<dbReference type="InterPro" id="IPR044843">
    <property type="entry name" value="Trans_IPPS_bact-type"/>
</dbReference>
<dbReference type="CDD" id="cd00683">
    <property type="entry name" value="Trans_IPPS_HH"/>
    <property type="match status" value="1"/>
</dbReference>
<dbReference type="Proteomes" id="UP001205560">
    <property type="component" value="Unassembled WGS sequence"/>
</dbReference>